<evidence type="ECO:0000259" key="1">
    <source>
        <dbReference type="Pfam" id="PF06283"/>
    </source>
</evidence>
<reference evidence="2" key="1">
    <citation type="submission" date="2018-05" db="EMBL/GenBank/DDBJ databases">
        <authorList>
            <person name="Lanie J.A."/>
            <person name="Ng W.-L."/>
            <person name="Kazmierczak K.M."/>
            <person name="Andrzejewski T.M."/>
            <person name="Davidsen T.M."/>
            <person name="Wayne K.J."/>
            <person name="Tettelin H."/>
            <person name="Glass J.I."/>
            <person name="Rusch D."/>
            <person name="Podicherti R."/>
            <person name="Tsui H.-C.T."/>
            <person name="Winkler M.E."/>
        </authorList>
    </citation>
    <scope>NUCLEOTIDE SEQUENCE</scope>
</reference>
<dbReference type="SUPFAM" id="SSF52317">
    <property type="entry name" value="Class I glutamine amidotransferase-like"/>
    <property type="match status" value="1"/>
</dbReference>
<dbReference type="InterPro" id="IPR029062">
    <property type="entry name" value="Class_I_gatase-like"/>
</dbReference>
<name>A0A381YPT6_9ZZZZ</name>
<organism evidence="2">
    <name type="scientific">marine metagenome</name>
    <dbReference type="NCBI Taxonomy" id="408172"/>
    <lineage>
        <taxon>unclassified sequences</taxon>
        <taxon>metagenomes</taxon>
        <taxon>ecological metagenomes</taxon>
    </lineage>
</organism>
<dbReference type="PANTHER" id="PTHR40469:SF2">
    <property type="entry name" value="GALACTOSE-BINDING DOMAIN-LIKE SUPERFAMILY PROTEIN"/>
    <property type="match status" value="1"/>
</dbReference>
<dbReference type="Gene3D" id="3.40.50.880">
    <property type="match status" value="1"/>
</dbReference>
<dbReference type="InterPro" id="IPR029010">
    <property type="entry name" value="ThuA-like"/>
</dbReference>
<sequence length="192" mass="22310">MDIEGAFKNLEDYDLLTINALRWRMLNHEKYLPYIDEWAFSLSGDGRKYLDNYIKNGGSMIALHTSSICFDDWDGWSKVLGGKWNWDRTFHPPLGPIKVMPIANHFVTDNIQSFTLNDEVYHNLELEPESKPFLIGYTEETKEEHIIAWSYEYQQGRVIYNALGHDSNSLENEELSKIIKRSVLWVSGDSDA</sequence>
<accession>A0A381YPT6</accession>
<proteinExistence type="predicted"/>
<dbReference type="EMBL" id="UINC01018679">
    <property type="protein sequence ID" value="SVA78661.1"/>
    <property type="molecule type" value="Genomic_DNA"/>
</dbReference>
<protein>
    <recommendedName>
        <fullName evidence="1">ThuA-like domain-containing protein</fullName>
    </recommendedName>
</protein>
<dbReference type="AlphaFoldDB" id="A0A381YPT6"/>
<evidence type="ECO:0000313" key="2">
    <source>
        <dbReference type="EMBL" id="SVA78661.1"/>
    </source>
</evidence>
<feature type="domain" description="ThuA-like" evidence="1">
    <location>
        <begin position="43"/>
        <end position="186"/>
    </location>
</feature>
<dbReference type="Pfam" id="PF06283">
    <property type="entry name" value="ThuA"/>
    <property type="match status" value="1"/>
</dbReference>
<dbReference type="PANTHER" id="PTHR40469">
    <property type="entry name" value="SECRETED GLYCOSYL HYDROLASE"/>
    <property type="match status" value="1"/>
</dbReference>
<gene>
    <name evidence="2" type="ORF">METZ01_LOCUS131515</name>
</gene>